<dbReference type="EMBL" id="FRXO01000003">
    <property type="protein sequence ID" value="SHO65151.1"/>
    <property type="molecule type" value="Genomic_DNA"/>
</dbReference>
<organism evidence="2 3">
    <name type="scientific">Pseudoxanthobacter soli DSM 19599</name>
    <dbReference type="NCBI Taxonomy" id="1123029"/>
    <lineage>
        <taxon>Bacteria</taxon>
        <taxon>Pseudomonadati</taxon>
        <taxon>Pseudomonadota</taxon>
        <taxon>Alphaproteobacteria</taxon>
        <taxon>Hyphomicrobiales</taxon>
        <taxon>Segnochrobactraceae</taxon>
        <taxon>Pseudoxanthobacter</taxon>
    </lineage>
</organism>
<keyword evidence="1" id="KW-0732">Signal</keyword>
<feature type="chain" id="PRO_5012364923" evidence="1">
    <location>
        <begin position="26"/>
        <end position="180"/>
    </location>
</feature>
<evidence type="ECO:0000313" key="3">
    <source>
        <dbReference type="Proteomes" id="UP000186406"/>
    </source>
</evidence>
<sequence length="180" mass="19379">MKRTVQAAVAALMIASTALVGPAFAAESSASSVTGTFEAPAADWLFVQNAQGVTFDGHTMTLQGVTPQTVMFTDRPQRMSGDISTTAFLKTWTEGKDNFQKDPPNATLSVVVDGKEQTAVVELSNPRLAGNDLTYDVRVLNGDMPQKGGSATLFIDWWYGPYGGVCHYGPWGGVRCFHPW</sequence>
<keyword evidence="3" id="KW-1185">Reference proteome</keyword>
<proteinExistence type="predicted"/>
<reference evidence="2 3" key="1">
    <citation type="submission" date="2016-12" db="EMBL/GenBank/DDBJ databases">
        <authorList>
            <person name="Song W.-J."/>
            <person name="Kurnit D.M."/>
        </authorList>
    </citation>
    <scope>NUCLEOTIDE SEQUENCE [LARGE SCALE GENOMIC DNA]</scope>
    <source>
        <strain evidence="2 3">DSM 19599</strain>
    </source>
</reference>
<dbReference type="Proteomes" id="UP000186406">
    <property type="component" value="Unassembled WGS sequence"/>
</dbReference>
<protein>
    <submittedName>
        <fullName evidence="2">Uncharacterized protein</fullName>
    </submittedName>
</protein>
<evidence type="ECO:0000256" key="1">
    <source>
        <dbReference type="SAM" id="SignalP"/>
    </source>
</evidence>
<dbReference type="RefSeq" id="WP_073628040.1">
    <property type="nucleotide sequence ID" value="NZ_FRXO01000003.1"/>
</dbReference>
<name>A0A1M7ZJT4_9HYPH</name>
<gene>
    <name evidence="2" type="ORF">SAMN02745172_01990</name>
</gene>
<evidence type="ECO:0000313" key="2">
    <source>
        <dbReference type="EMBL" id="SHO65151.1"/>
    </source>
</evidence>
<dbReference type="AlphaFoldDB" id="A0A1M7ZJT4"/>
<accession>A0A1M7ZJT4</accession>
<dbReference type="OrthoDB" id="424374at2"/>
<feature type="signal peptide" evidence="1">
    <location>
        <begin position="1"/>
        <end position="25"/>
    </location>
</feature>